<gene>
    <name evidence="2" type="ORF">UTRI_06739</name>
</gene>
<protein>
    <submittedName>
        <fullName evidence="2">Uncharacterized protein</fullName>
    </submittedName>
</protein>
<proteinExistence type="predicted"/>
<evidence type="ECO:0000313" key="2">
    <source>
        <dbReference type="EMBL" id="SPO31902.1"/>
    </source>
</evidence>
<keyword evidence="3" id="KW-1185">Reference proteome</keyword>
<evidence type="ECO:0000256" key="1">
    <source>
        <dbReference type="SAM" id="MobiDB-lite"/>
    </source>
</evidence>
<dbReference type="EMBL" id="OOIN01000041">
    <property type="protein sequence ID" value="SPO31902.1"/>
    <property type="molecule type" value="Genomic_DNA"/>
</dbReference>
<dbReference type="AlphaFoldDB" id="A0A5C3EN08"/>
<organism evidence="2 3">
    <name type="scientific">Ustilago trichophora</name>
    <dbReference type="NCBI Taxonomy" id="86804"/>
    <lineage>
        <taxon>Eukaryota</taxon>
        <taxon>Fungi</taxon>
        <taxon>Dikarya</taxon>
        <taxon>Basidiomycota</taxon>
        <taxon>Ustilaginomycotina</taxon>
        <taxon>Ustilaginomycetes</taxon>
        <taxon>Ustilaginales</taxon>
        <taxon>Ustilaginaceae</taxon>
        <taxon>Ustilago</taxon>
    </lineage>
</organism>
<reference evidence="2 3" key="1">
    <citation type="submission" date="2018-03" db="EMBL/GenBank/DDBJ databases">
        <authorList>
            <person name="Guldener U."/>
        </authorList>
    </citation>
    <scope>NUCLEOTIDE SEQUENCE [LARGE SCALE GENOMIC DNA]</scope>
    <source>
        <strain evidence="2 3">NBRC100155</strain>
    </source>
</reference>
<sequence>MMLGEQGEECSLPNASRERVPTGDRAKAILRCSELDATLSASNIGSKRLFNTKTQMPAGLITMNLNLDADSWSAPQTIPLNSTHFVKLGVTVVPEKASGQVTSVKKPHLKECQFNTHGTAATAKDKGDVDTMQVGDEIEIEVVGKLKVE</sequence>
<feature type="region of interest" description="Disordered" evidence="1">
    <location>
        <begin position="1"/>
        <end position="22"/>
    </location>
</feature>
<accession>A0A5C3EN08</accession>
<dbReference type="Proteomes" id="UP000324022">
    <property type="component" value="Unassembled WGS sequence"/>
</dbReference>
<name>A0A5C3EN08_9BASI</name>
<evidence type="ECO:0000313" key="3">
    <source>
        <dbReference type="Proteomes" id="UP000324022"/>
    </source>
</evidence>